<feature type="compositionally biased region" description="Low complexity" evidence="3">
    <location>
        <begin position="620"/>
        <end position="631"/>
    </location>
</feature>
<evidence type="ECO:0000313" key="6">
    <source>
        <dbReference type="Proteomes" id="UP000305067"/>
    </source>
</evidence>
<evidence type="ECO:0000259" key="4">
    <source>
        <dbReference type="PROSITE" id="PS50102"/>
    </source>
</evidence>
<evidence type="ECO:0000256" key="2">
    <source>
        <dbReference type="PROSITE-ProRule" id="PRU00176"/>
    </source>
</evidence>
<dbReference type="Gene3D" id="3.30.70.330">
    <property type="match status" value="2"/>
</dbReference>
<dbReference type="EMBL" id="ML178816">
    <property type="protein sequence ID" value="TFL05824.1"/>
    <property type="molecule type" value="Genomic_DNA"/>
</dbReference>
<dbReference type="Proteomes" id="UP000305067">
    <property type="component" value="Unassembled WGS sequence"/>
</dbReference>
<gene>
    <name evidence="5" type="ORF">BDV98DRAFT_589407</name>
</gene>
<proteinExistence type="predicted"/>
<dbReference type="GO" id="GO:0003723">
    <property type="term" value="F:RNA binding"/>
    <property type="evidence" value="ECO:0007669"/>
    <property type="project" value="UniProtKB-UniRule"/>
</dbReference>
<dbReference type="SUPFAM" id="SSF54928">
    <property type="entry name" value="RNA-binding domain, RBD"/>
    <property type="match status" value="1"/>
</dbReference>
<name>A0A5C3R4J4_9AGAR</name>
<protein>
    <recommendedName>
        <fullName evidence="4">RRM domain-containing protein</fullName>
    </recommendedName>
</protein>
<evidence type="ECO:0000256" key="1">
    <source>
        <dbReference type="ARBA" id="ARBA00022884"/>
    </source>
</evidence>
<feature type="region of interest" description="Disordered" evidence="3">
    <location>
        <begin position="608"/>
        <end position="654"/>
    </location>
</feature>
<dbReference type="AlphaFoldDB" id="A0A5C3R4J4"/>
<feature type="region of interest" description="Disordered" evidence="3">
    <location>
        <begin position="731"/>
        <end position="756"/>
    </location>
</feature>
<dbReference type="InterPro" id="IPR012677">
    <property type="entry name" value="Nucleotide-bd_a/b_plait_sf"/>
</dbReference>
<feature type="compositionally biased region" description="Polar residues" evidence="3">
    <location>
        <begin position="732"/>
        <end position="743"/>
    </location>
</feature>
<feature type="compositionally biased region" description="Polar residues" evidence="3">
    <location>
        <begin position="608"/>
        <end position="619"/>
    </location>
</feature>
<feature type="region of interest" description="Disordered" evidence="3">
    <location>
        <begin position="113"/>
        <end position="132"/>
    </location>
</feature>
<evidence type="ECO:0000256" key="3">
    <source>
        <dbReference type="SAM" id="MobiDB-lite"/>
    </source>
</evidence>
<keyword evidence="6" id="KW-1185">Reference proteome</keyword>
<feature type="region of interest" description="Disordered" evidence="3">
    <location>
        <begin position="466"/>
        <end position="488"/>
    </location>
</feature>
<dbReference type="SMART" id="SM00360">
    <property type="entry name" value="RRM"/>
    <property type="match status" value="2"/>
</dbReference>
<dbReference type="InterPro" id="IPR000504">
    <property type="entry name" value="RRM_dom"/>
</dbReference>
<feature type="region of interest" description="Disordered" evidence="3">
    <location>
        <begin position="280"/>
        <end position="309"/>
    </location>
</feature>
<dbReference type="STRING" id="1884261.A0A5C3R4J4"/>
<dbReference type="PANTHER" id="PTHR10501">
    <property type="entry name" value="U1 SMALL NUCLEAR RIBONUCLEOPROTEIN A/U2 SMALL NUCLEAR RIBONUCLEOPROTEIN B"/>
    <property type="match status" value="1"/>
</dbReference>
<feature type="compositionally biased region" description="Low complexity" evidence="3">
    <location>
        <begin position="116"/>
        <end position="129"/>
    </location>
</feature>
<feature type="compositionally biased region" description="Polar residues" evidence="3">
    <location>
        <begin position="557"/>
        <end position="580"/>
    </location>
</feature>
<accession>A0A5C3R4J4</accession>
<sequence length="892" mass="95456">MPSYGSASGSSSGSPSIPYRYALNSQHFPDAPPDTANTNILHHPSEGMFHLQNSLNVYNHHPSQTEFISDFDMQSHQQNNMKTNGFSSAPYRASFSAFPTSRSRVPPPSLSTFRDSNNNHNSNFFPPTNDGGYPPRMTSPTHAMQFDSRASYDIATTQTVKSPYAITEFPPGVLSSHTINKPAPSQMGSFQSYGPSLPMSSQTPYGPHLASGAGSVNGPLVTSAPVHPTPNMVAPEEISTIFVVGFPEDMQEREFQNMFTFSPGFEAATLKIPNKELTSYGGPGGHPVRSQTIDPFTGASAPTPIDSRDAPWQLEDQFAGVNAAAGSAAHQRKQIIGFAKFRTREQAVAARDVLQGKRVDVDKGAVLKAEMAKKNLHTKRGNAPAIPIIGGVPGVIHSMVPSETVVQPLPQNGPSMDINGKKEKEYTLSGWAAPSQTLSDYACEEEEREKRQRDAGVISAMGLASVQRGARVRAEEHDRERRKEKEKQRAAAFDAFHSVASRSAVDGSMFSPTTLGGSASLLSSDTNMPPSSLADIPEAQDKHTSAVASDILPTRALSPTSRTRQNTSFFQPSSHTPTGHSLNAHMGIGSVDKELIAAVNNLAVSTTNGATSPQLSSPESGGSATSATKASVDQNPPINTLYVGNLPATHPPPGFPQDHLEEALRELFSSQPGYRRLCFKMKNNGPMCFAEFEDVAFATRALNDLYGNTLNGLIKGGGIRLSYSKNPLGVRTPTSAGSTGSVLQQQQQQTKADGQSADAFQIRHLQMDGLPTSQRRDTLSLSSPPPSLASLTNFMSSPPPRFVNSPPGHSFNNGSIPANTGPSNSFLSRCANPYSGGLSNGTFSPFGVPSSAPLSPTMIPDHISSHDHLFSLRDQQQPTSQHHFGLEVSRAS</sequence>
<keyword evidence="1 2" id="KW-0694">RNA-binding</keyword>
<evidence type="ECO:0000313" key="5">
    <source>
        <dbReference type="EMBL" id="TFL05824.1"/>
    </source>
</evidence>
<feature type="domain" description="RRM" evidence="4">
    <location>
        <begin position="639"/>
        <end position="726"/>
    </location>
</feature>
<dbReference type="OrthoDB" id="431169at2759"/>
<dbReference type="PROSITE" id="PS50102">
    <property type="entry name" value="RRM"/>
    <property type="match status" value="1"/>
</dbReference>
<dbReference type="Pfam" id="PF00076">
    <property type="entry name" value="RRM_1"/>
    <property type="match status" value="1"/>
</dbReference>
<dbReference type="InterPro" id="IPR035979">
    <property type="entry name" value="RBD_domain_sf"/>
</dbReference>
<feature type="region of interest" description="Disordered" evidence="3">
    <location>
        <begin position="540"/>
        <end position="580"/>
    </location>
</feature>
<reference evidence="5 6" key="1">
    <citation type="journal article" date="2019" name="Nat. Ecol. Evol.">
        <title>Megaphylogeny resolves global patterns of mushroom evolution.</title>
        <authorList>
            <person name="Varga T."/>
            <person name="Krizsan K."/>
            <person name="Foldi C."/>
            <person name="Dima B."/>
            <person name="Sanchez-Garcia M."/>
            <person name="Sanchez-Ramirez S."/>
            <person name="Szollosi G.J."/>
            <person name="Szarkandi J.G."/>
            <person name="Papp V."/>
            <person name="Albert L."/>
            <person name="Andreopoulos W."/>
            <person name="Angelini C."/>
            <person name="Antonin V."/>
            <person name="Barry K.W."/>
            <person name="Bougher N.L."/>
            <person name="Buchanan P."/>
            <person name="Buyck B."/>
            <person name="Bense V."/>
            <person name="Catcheside P."/>
            <person name="Chovatia M."/>
            <person name="Cooper J."/>
            <person name="Damon W."/>
            <person name="Desjardin D."/>
            <person name="Finy P."/>
            <person name="Geml J."/>
            <person name="Haridas S."/>
            <person name="Hughes K."/>
            <person name="Justo A."/>
            <person name="Karasinski D."/>
            <person name="Kautmanova I."/>
            <person name="Kiss B."/>
            <person name="Kocsube S."/>
            <person name="Kotiranta H."/>
            <person name="LaButti K.M."/>
            <person name="Lechner B.E."/>
            <person name="Liimatainen K."/>
            <person name="Lipzen A."/>
            <person name="Lukacs Z."/>
            <person name="Mihaltcheva S."/>
            <person name="Morgado L.N."/>
            <person name="Niskanen T."/>
            <person name="Noordeloos M.E."/>
            <person name="Ohm R.A."/>
            <person name="Ortiz-Santana B."/>
            <person name="Ovrebo C."/>
            <person name="Racz N."/>
            <person name="Riley R."/>
            <person name="Savchenko A."/>
            <person name="Shiryaev A."/>
            <person name="Soop K."/>
            <person name="Spirin V."/>
            <person name="Szebenyi C."/>
            <person name="Tomsovsky M."/>
            <person name="Tulloss R.E."/>
            <person name="Uehling J."/>
            <person name="Grigoriev I.V."/>
            <person name="Vagvolgyi C."/>
            <person name="Papp T."/>
            <person name="Martin F.M."/>
            <person name="Miettinen O."/>
            <person name="Hibbett D.S."/>
            <person name="Nagy L.G."/>
        </authorList>
    </citation>
    <scope>NUCLEOTIDE SEQUENCE [LARGE SCALE GENOMIC DNA]</scope>
    <source>
        <strain evidence="5 6">CBS 309.79</strain>
    </source>
</reference>
<organism evidence="5 6">
    <name type="scientific">Pterulicium gracile</name>
    <dbReference type="NCBI Taxonomy" id="1884261"/>
    <lineage>
        <taxon>Eukaryota</taxon>
        <taxon>Fungi</taxon>
        <taxon>Dikarya</taxon>
        <taxon>Basidiomycota</taxon>
        <taxon>Agaricomycotina</taxon>
        <taxon>Agaricomycetes</taxon>
        <taxon>Agaricomycetidae</taxon>
        <taxon>Agaricales</taxon>
        <taxon>Pleurotineae</taxon>
        <taxon>Pterulaceae</taxon>
        <taxon>Pterulicium</taxon>
    </lineage>
</organism>
<feature type="compositionally biased region" description="Basic and acidic residues" evidence="3">
    <location>
        <begin position="472"/>
        <end position="488"/>
    </location>
</feature>